<name>A0ABS4PL75_9PSEU</name>
<evidence type="ECO:0000313" key="2">
    <source>
        <dbReference type="EMBL" id="MBP2179366.1"/>
    </source>
</evidence>
<dbReference type="Proteomes" id="UP000741013">
    <property type="component" value="Unassembled WGS sequence"/>
</dbReference>
<dbReference type="RefSeq" id="WP_209663086.1">
    <property type="nucleotide sequence ID" value="NZ_JAGGMS010000001.1"/>
</dbReference>
<sequence length="135" mass="14341">MKKPTALAIAGLAVLAVVAWLLWPSSSDGATSLHAAGARNTVNLQVNEPKTGLNAFDLEVTDPFGHPVEGLEVTLEPVMAQMGHALEPVPAQERVPGRYHAAEALLPMSGQWEITVRLRADSGTEELVFPLLVGN</sequence>
<dbReference type="InterPro" id="IPR032693">
    <property type="entry name" value="YtkA-like_dom"/>
</dbReference>
<feature type="domain" description="YtkA-like" evidence="1">
    <location>
        <begin position="41"/>
        <end position="116"/>
    </location>
</feature>
<protein>
    <recommendedName>
        <fullName evidence="1">YtkA-like domain-containing protein</fullName>
    </recommendedName>
</protein>
<keyword evidence="3" id="KW-1185">Reference proteome</keyword>
<dbReference type="Pfam" id="PF13115">
    <property type="entry name" value="YtkA"/>
    <property type="match status" value="1"/>
</dbReference>
<evidence type="ECO:0000259" key="1">
    <source>
        <dbReference type="Pfam" id="PF13115"/>
    </source>
</evidence>
<comment type="caution">
    <text evidence="2">The sequence shown here is derived from an EMBL/GenBank/DDBJ whole genome shotgun (WGS) entry which is preliminary data.</text>
</comment>
<gene>
    <name evidence="2" type="ORF">JOM49_000892</name>
</gene>
<evidence type="ECO:0000313" key="3">
    <source>
        <dbReference type="Proteomes" id="UP000741013"/>
    </source>
</evidence>
<organism evidence="2 3">
    <name type="scientific">Amycolatopsis magusensis</name>
    <dbReference type="NCBI Taxonomy" id="882444"/>
    <lineage>
        <taxon>Bacteria</taxon>
        <taxon>Bacillati</taxon>
        <taxon>Actinomycetota</taxon>
        <taxon>Actinomycetes</taxon>
        <taxon>Pseudonocardiales</taxon>
        <taxon>Pseudonocardiaceae</taxon>
        <taxon>Amycolatopsis</taxon>
    </lineage>
</organism>
<accession>A0ABS4PL75</accession>
<reference evidence="2 3" key="1">
    <citation type="submission" date="2021-03" db="EMBL/GenBank/DDBJ databases">
        <title>Sequencing the genomes of 1000 actinobacteria strains.</title>
        <authorList>
            <person name="Klenk H.-P."/>
        </authorList>
    </citation>
    <scope>NUCLEOTIDE SEQUENCE [LARGE SCALE GENOMIC DNA]</scope>
    <source>
        <strain evidence="2 3">DSM 45510</strain>
    </source>
</reference>
<proteinExistence type="predicted"/>
<dbReference type="EMBL" id="JAGGMS010000001">
    <property type="protein sequence ID" value="MBP2179366.1"/>
    <property type="molecule type" value="Genomic_DNA"/>
</dbReference>